<dbReference type="Pfam" id="PF00113">
    <property type="entry name" value="Enolase_C"/>
    <property type="match status" value="1"/>
</dbReference>
<evidence type="ECO:0000256" key="2">
    <source>
        <dbReference type="ARBA" id="ARBA00004496"/>
    </source>
</evidence>
<dbReference type="InterPro" id="IPR020810">
    <property type="entry name" value="Enolase_C"/>
</dbReference>
<dbReference type="GO" id="GO:0006096">
    <property type="term" value="P:glycolytic process"/>
    <property type="evidence" value="ECO:0007669"/>
    <property type="project" value="UniProtKB-UniPathway"/>
</dbReference>
<evidence type="ECO:0000256" key="11">
    <source>
        <dbReference type="ARBA" id="ARBA00031125"/>
    </source>
</evidence>
<evidence type="ECO:0000256" key="7">
    <source>
        <dbReference type="ARBA" id="ARBA00022723"/>
    </source>
</evidence>
<evidence type="ECO:0000256" key="1">
    <source>
        <dbReference type="ARBA" id="ARBA00001946"/>
    </source>
</evidence>
<dbReference type="InterPro" id="IPR000941">
    <property type="entry name" value="Enolase"/>
</dbReference>
<dbReference type="GO" id="GO:0004634">
    <property type="term" value="F:phosphopyruvate hydratase activity"/>
    <property type="evidence" value="ECO:0007669"/>
    <property type="project" value="UniProtKB-EC"/>
</dbReference>
<dbReference type="InterPro" id="IPR029017">
    <property type="entry name" value="Enolase-like_N"/>
</dbReference>
<dbReference type="EMBL" id="CAJHUB010000661">
    <property type="protein sequence ID" value="CAD7671187.1"/>
    <property type="molecule type" value="Genomic_DNA"/>
</dbReference>
<feature type="domain" description="Enolase C-terminal TIM barrel" evidence="14">
    <location>
        <begin position="50"/>
        <end position="223"/>
    </location>
</feature>
<dbReference type="UniPathway" id="UPA00109">
    <property type="reaction ID" value="UER00187"/>
</dbReference>
<evidence type="ECO:0000256" key="5">
    <source>
        <dbReference type="ARBA" id="ARBA00012058"/>
    </source>
</evidence>
<dbReference type="InterPro" id="IPR036849">
    <property type="entry name" value="Enolase-like_C_sf"/>
</dbReference>
<proteinExistence type="inferred from homology"/>
<dbReference type="GO" id="GO:0000015">
    <property type="term" value="C:phosphopyruvate hydratase complex"/>
    <property type="evidence" value="ECO:0007669"/>
    <property type="project" value="InterPro"/>
</dbReference>
<feature type="compositionally biased region" description="Basic and acidic residues" evidence="13">
    <location>
        <begin position="1"/>
        <end position="13"/>
    </location>
</feature>
<dbReference type="Gene3D" id="3.20.20.120">
    <property type="entry name" value="Enolase-like C-terminal domain"/>
    <property type="match status" value="1"/>
</dbReference>
<evidence type="ECO:0000256" key="8">
    <source>
        <dbReference type="ARBA" id="ARBA00022842"/>
    </source>
</evidence>
<dbReference type="SUPFAM" id="SSF54826">
    <property type="entry name" value="Enolase N-terminal domain-like"/>
    <property type="match status" value="1"/>
</dbReference>
<dbReference type="EC" id="4.2.1.11" evidence="5"/>
<evidence type="ECO:0000256" key="4">
    <source>
        <dbReference type="ARBA" id="ARBA00009604"/>
    </source>
</evidence>
<evidence type="ECO:0000256" key="3">
    <source>
        <dbReference type="ARBA" id="ARBA00005031"/>
    </source>
</evidence>
<keyword evidence="6" id="KW-0963">Cytoplasm</keyword>
<name>A0A811Y2V7_NYCPR</name>
<keyword evidence="16" id="KW-1185">Reference proteome</keyword>
<keyword evidence="10" id="KW-0456">Lyase</keyword>
<evidence type="ECO:0000259" key="14">
    <source>
        <dbReference type="SMART" id="SM01192"/>
    </source>
</evidence>
<dbReference type="Proteomes" id="UP000645828">
    <property type="component" value="Unassembled WGS sequence"/>
</dbReference>
<dbReference type="PANTHER" id="PTHR11902:SF12">
    <property type="entry name" value="ALPHA-ENOLASE"/>
    <property type="match status" value="1"/>
</dbReference>
<dbReference type="PANTHER" id="PTHR11902">
    <property type="entry name" value="ENOLASE"/>
    <property type="match status" value="1"/>
</dbReference>
<evidence type="ECO:0000256" key="12">
    <source>
        <dbReference type="ARBA" id="ARBA00048333"/>
    </source>
</evidence>
<evidence type="ECO:0000256" key="6">
    <source>
        <dbReference type="ARBA" id="ARBA00022490"/>
    </source>
</evidence>
<comment type="caution">
    <text evidence="15">The sequence shown here is derived from an EMBL/GenBank/DDBJ whole genome shotgun (WGS) entry which is preliminary data.</text>
</comment>
<evidence type="ECO:0000313" key="15">
    <source>
        <dbReference type="EMBL" id="CAD7671187.1"/>
    </source>
</evidence>
<evidence type="ECO:0000256" key="13">
    <source>
        <dbReference type="SAM" id="MobiDB-lite"/>
    </source>
</evidence>
<gene>
    <name evidence="15" type="ORF">NYPRO_LOCUS3982</name>
</gene>
<evidence type="ECO:0000256" key="10">
    <source>
        <dbReference type="ARBA" id="ARBA00023239"/>
    </source>
</evidence>
<comment type="subcellular location">
    <subcellularLocation>
        <location evidence="2">Cytoplasm</location>
    </subcellularLocation>
</comment>
<organism evidence="15 16">
    <name type="scientific">Nyctereutes procyonoides</name>
    <name type="common">Raccoon dog</name>
    <name type="synonym">Canis procyonoides</name>
    <dbReference type="NCBI Taxonomy" id="34880"/>
    <lineage>
        <taxon>Eukaryota</taxon>
        <taxon>Metazoa</taxon>
        <taxon>Chordata</taxon>
        <taxon>Craniata</taxon>
        <taxon>Vertebrata</taxon>
        <taxon>Euteleostomi</taxon>
        <taxon>Mammalia</taxon>
        <taxon>Eutheria</taxon>
        <taxon>Laurasiatheria</taxon>
        <taxon>Carnivora</taxon>
        <taxon>Caniformia</taxon>
        <taxon>Canidae</taxon>
        <taxon>Nyctereutes</taxon>
    </lineage>
</organism>
<keyword evidence="8" id="KW-0460">Magnesium</keyword>
<sequence length="226" mass="25228">MSREEEQREREKQNAQQAGTPNWETDANSLLGVSLAVCKAGAIENGMPLYLHIAVLADNFELAIQEFMILPFGVANLKKAMCIGAEVHQNLKNVINKKHGKDATDMGDGSMFIPNILENKKSFSGQRKCDLDLSKYITSDKLTNLYKFFIKDYPKSCNCLLLKVNQIDSEMTSFQASKGLHGVSSLWDTEDTFIAGLVVGLCSRNKEELDSKAKFVGRNFRNPIAR</sequence>
<feature type="region of interest" description="Disordered" evidence="13">
    <location>
        <begin position="1"/>
        <end position="23"/>
    </location>
</feature>
<keyword evidence="9" id="KW-0324">Glycolysis</keyword>
<keyword evidence="7" id="KW-0479">Metal-binding</keyword>
<evidence type="ECO:0000256" key="9">
    <source>
        <dbReference type="ARBA" id="ARBA00023152"/>
    </source>
</evidence>
<comment type="similarity">
    <text evidence="4">Belongs to the enolase family.</text>
</comment>
<reference evidence="15" key="1">
    <citation type="submission" date="2020-12" db="EMBL/GenBank/DDBJ databases">
        <authorList>
            <consortium name="Molecular Ecology Group"/>
        </authorList>
    </citation>
    <scope>NUCLEOTIDE SEQUENCE</scope>
    <source>
        <strain evidence="15">TBG_1078</strain>
    </source>
</reference>
<protein>
    <recommendedName>
        <fullName evidence="5">phosphopyruvate hydratase</fullName>
        <ecNumber evidence="5">4.2.1.11</ecNumber>
    </recommendedName>
    <alternativeName>
        <fullName evidence="11">2-phospho-D-glycerate hydro-lyase</fullName>
    </alternativeName>
</protein>
<comment type="catalytic activity">
    <reaction evidence="12">
        <text>(2R)-2-phosphoglycerate = phosphoenolpyruvate + H2O</text>
        <dbReference type="Rhea" id="RHEA:10164"/>
        <dbReference type="ChEBI" id="CHEBI:15377"/>
        <dbReference type="ChEBI" id="CHEBI:58289"/>
        <dbReference type="ChEBI" id="CHEBI:58702"/>
        <dbReference type="EC" id="4.2.1.11"/>
    </reaction>
</comment>
<dbReference type="AlphaFoldDB" id="A0A811Y2V7"/>
<comment type="cofactor">
    <cofactor evidence="1">
        <name>Mg(2+)</name>
        <dbReference type="ChEBI" id="CHEBI:18420"/>
    </cofactor>
</comment>
<dbReference type="GO" id="GO:0000287">
    <property type="term" value="F:magnesium ion binding"/>
    <property type="evidence" value="ECO:0007669"/>
    <property type="project" value="InterPro"/>
</dbReference>
<dbReference type="SUPFAM" id="SSF51604">
    <property type="entry name" value="Enolase C-terminal domain-like"/>
    <property type="match status" value="1"/>
</dbReference>
<feature type="compositionally biased region" description="Polar residues" evidence="13">
    <location>
        <begin position="14"/>
        <end position="23"/>
    </location>
</feature>
<dbReference type="SMART" id="SM01192">
    <property type="entry name" value="Enolase_C"/>
    <property type="match status" value="1"/>
</dbReference>
<comment type="pathway">
    <text evidence="3">Carbohydrate degradation; glycolysis; pyruvate from D-glyceraldehyde 3-phosphate: step 4/5.</text>
</comment>
<accession>A0A811Y2V7</accession>
<evidence type="ECO:0000313" key="16">
    <source>
        <dbReference type="Proteomes" id="UP000645828"/>
    </source>
</evidence>